<evidence type="ECO:0000313" key="4">
    <source>
        <dbReference type="Proteomes" id="UP000184356"/>
    </source>
</evidence>
<dbReference type="AlphaFoldDB" id="A0A1L9TG04"/>
<feature type="compositionally biased region" description="Low complexity" evidence="1">
    <location>
        <begin position="372"/>
        <end position="387"/>
    </location>
</feature>
<evidence type="ECO:0008006" key="5">
    <source>
        <dbReference type="Google" id="ProtNLM"/>
    </source>
</evidence>
<evidence type="ECO:0000256" key="1">
    <source>
        <dbReference type="SAM" id="MobiDB-lite"/>
    </source>
</evidence>
<evidence type="ECO:0000313" key="3">
    <source>
        <dbReference type="EMBL" id="OJJ58364.1"/>
    </source>
</evidence>
<dbReference type="RefSeq" id="XP_040702170.1">
    <property type="nucleotide sequence ID" value="XM_040847210.1"/>
</dbReference>
<dbReference type="EMBL" id="KV878587">
    <property type="protein sequence ID" value="OJJ58364.1"/>
    <property type="molecule type" value="Genomic_DNA"/>
</dbReference>
<feature type="region of interest" description="Disordered" evidence="1">
    <location>
        <begin position="363"/>
        <end position="409"/>
    </location>
</feature>
<evidence type="ECO:0000256" key="2">
    <source>
        <dbReference type="SAM" id="SignalP"/>
    </source>
</evidence>
<dbReference type="STRING" id="1036612.A0A1L9TG04"/>
<feature type="compositionally biased region" description="Polar residues" evidence="1">
    <location>
        <begin position="388"/>
        <end position="402"/>
    </location>
</feature>
<keyword evidence="4" id="KW-1185">Reference proteome</keyword>
<gene>
    <name evidence="3" type="ORF">ASPSYDRAFT_46382</name>
</gene>
<sequence length="435" mass="46568">MMGPSNLGIGITLALSSLPLGALARECIIEETLTVSSPKVLDSFRDGCTTITGNIAIDSDYSGDFVLEGVTDFVGNISTSEDAPPDNLGVLDLPDLVNADVITVHRVESVNLGSLEHVGELLLGPSSLDGKVELGALKEADNAGFKGSWKSIVLTSLETVTGELGFYFDRREIPFSDRVETSPLVVDLPALKTTSQFTVEGNVASISVPELEKAGDSDPRERDFFQGLRLNIETRIEVEFPKLRTIGSGTQVFGNISRISLPALGETDTGIEFNTDMPLEIYSTIETAFYVWLWGQIKSVEFPNMVDLGSVDFAREIRPCNETLVKLWEAIPSHGPPGHETSWYWRCFREDLPEDDHQVGANATTTVAPNEPTSTSAGSDDSSTTPGNQESSSTPDSETSGDSEGVPGNRGFFLLPSQAGVLAALLVAVGAGSMM</sequence>
<feature type="signal peptide" evidence="2">
    <location>
        <begin position="1"/>
        <end position="24"/>
    </location>
</feature>
<protein>
    <recommendedName>
        <fullName evidence="5">Receptor L-domain domain-containing protein</fullName>
    </recommendedName>
</protein>
<feature type="chain" id="PRO_5012905702" description="Receptor L-domain domain-containing protein" evidence="2">
    <location>
        <begin position="25"/>
        <end position="435"/>
    </location>
</feature>
<dbReference type="Proteomes" id="UP000184356">
    <property type="component" value="Unassembled WGS sequence"/>
</dbReference>
<keyword evidence="2" id="KW-0732">Signal</keyword>
<name>A0A1L9TG04_9EURO</name>
<accession>A0A1L9TG04</accession>
<dbReference type="GeneID" id="63763283"/>
<dbReference type="OrthoDB" id="536881at2759"/>
<reference evidence="4" key="1">
    <citation type="journal article" date="2017" name="Genome Biol.">
        <title>Comparative genomics reveals high biological diversity and specific adaptations in the industrially and medically important fungal genus Aspergillus.</title>
        <authorList>
            <person name="de Vries R.P."/>
            <person name="Riley R."/>
            <person name="Wiebenga A."/>
            <person name="Aguilar-Osorio G."/>
            <person name="Amillis S."/>
            <person name="Uchima C.A."/>
            <person name="Anderluh G."/>
            <person name="Asadollahi M."/>
            <person name="Askin M."/>
            <person name="Barry K."/>
            <person name="Battaglia E."/>
            <person name="Bayram O."/>
            <person name="Benocci T."/>
            <person name="Braus-Stromeyer S.A."/>
            <person name="Caldana C."/>
            <person name="Canovas D."/>
            <person name="Cerqueira G.C."/>
            <person name="Chen F."/>
            <person name="Chen W."/>
            <person name="Choi C."/>
            <person name="Clum A."/>
            <person name="Dos Santos R.A."/>
            <person name="Damasio A.R."/>
            <person name="Diallinas G."/>
            <person name="Emri T."/>
            <person name="Fekete E."/>
            <person name="Flipphi M."/>
            <person name="Freyberg S."/>
            <person name="Gallo A."/>
            <person name="Gournas C."/>
            <person name="Habgood R."/>
            <person name="Hainaut M."/>
            <person name="Harispe M.L."/>
            <person name="Henrissat B."/>
            <person name="Hilden K.S."/>
            <person name="Hope R."/>
            <person name="Hossain A."/>
            <person name="Karabika E."/>
            <person name="Karaffa L."/>
            <person name="Karanyi Z."/>
            <person name="Krasevec N."/>
            <person name="Kuo A."/>
            <person name="Kusch H."/>
            <person name="LaButti K."/>
            <person name="Lagendijk E.L."/>
            <person name="Lapidus A."/>
            <person name="Levasseur A."/>
            <person name="Lindquist E."/>
            <person name="Lipzen A."/>
            <person name="Logrieco A.F."/>
            <person name="MacCabe A."/>
            <person name="Maekelae M.R."/>
            <person name="Malavazi I."/>
            <person name="Melin P."/>
            <person name="Meyer V."/>
            <person name="Mielnichuk N."/>
            <person name="Miskei M."/>
            <person name="Molnar A.P."/>
            <person name="Mule G."/>
            <person name="Ngan C.Y."/>
            <person name="Orejas M."/>
            <person name="Orosz E."/>
            <person name="Ouedraogo J.P."/>
            <person name="Overkamp K.M."/>
            <person name="Park H.-S."/>
            <person name="Perrone G."/>
            <person name="Piumi F."/>
            <person name="Punt P.J."/>
            <person name="Ram A.F."/>
            <person name="Ramon A."/>
            <person name="Rauscher S."/>
            <person name="Record E."/>
            <person name="Riano-Pachon D.M."/>
            <person name="Robert V."/>
            <person name="Roehrig J."/>
            <person name="Ruller R."/>
            <person name="Salamov A."/>
            <person name="Salih N.S."/>
            <person name="Samson R.A."/>
            <person name="Sandor E."/>
            <person name="Sanguinetti M."/>
            <person name="Schuetze T."/>
            <person name="Sepcic K."/>
            <person name="Shelest E."/>
            <person name="Sherlock G."/>
            <person name="Sophianopoulou V."/>
            <person name="Squina F.M."/>
            <person name="Sun H."/>
            <person name="Susca A."/>
            <person name="Todd R.B."/>
            <person name="Tsang A."/>
            <person name="Unkles S.E."/>
            <person name="van de Wiele N."/>
            <person name="van Rossen-Uffink D."/>
            <person name="Oliveira J.V."/>
            <person name="Vesth T.C."/>
            <person name="Visser J."/>
            <person name="Yu J.-H."/>
            <person name="Zhou M."/>
            <person name="Andersen M.R."/>
            <person name="Archer D.B."/>
            <person name="Baker S.E."/>
            <person name="Benoit I."/>
            <person name="Brakhage A.A."/>
            <person name="Braus G.H."/>
            <person name="Fischer R."/>
            <person name="Frisvad J.C."/>
            <person name="Goldman G.H."/>
            <person name="Houbraken J."/>
            <person name="Oakley B."/>
            <person name="Pocsi I."/>
            <person name="Scazzocchio C."/>
            <person name="Seiboth B."/>
            <person name="vanKuyk P.A."/>
            <person name="Wortman J."/>
            <person name="Dyer P.S."/>
            <person name="Grigoriev I.V."/>
        </authorList>
    </citation>
    <scope>NUCLEOTIDE SEQUENCE [LARGE SCALE GENOMIC DNA]</scope>
    <source>
        <strain evidence="4">CBS 593.65</strain>
    </source>
</reference>
<dbReference type="VEuPathDB" id="FungiDB:ASPSYDRAFT_46382"/>
<organism evidence="3 4">
    <name type="scientific">Aspergillus sydowii CBS 593.65</name>
    <dbReference type="NCBI Taxonomy" id="1036612"/>
    <lineage>
        <taxon>Eukaryota</taxon>
        <taxon>Fungi</taxon>
        <taxon>Dikarya</taxon>
        <taxon>Ascomycota</taxon>
        <taxon>Pezizomycotina</taxon>
        <taxon>Eurotiomycetes</taxon>
        <taxon>Eurotiomycetidae</taxon>
        <taxon>Eurotiales</taxon>
        <taxon>Aspergillaceae</taxon>
        <taxon>Aspergillus</taxon>
        <taxon>Aspergillus subgen. Nidulantes</taxon>
    </lineage>
</organism>
<proteinExistence type="predicted"/>